<dbReference type="PRINTS" id="PR00237">
    <property type="entry name" value="GPCRRHODOPSN"/>
</dbReference>
<dbReference type="OMA" id="FADEYEY"/>
<comment type="subcellular location">
    <subcellularLocation>
        <location evidence="1">Membrane</location>
        <topology evidence="1">Multi-pass membrane protein</topology>
    </subcellularLocation>
</comment>
<comment type="similarity">
    <text evidence="8">Belongs to the G-protein coupled receptor 1 family.</text>
</comment>
<sequence length="225" mass="25393">QIGLIVLYSLTAMLAITGNVLVVIVFTKGKRCRTDIRPFLINLAIADLIMAVFCLPFTFSSVMLKTWIFSKPMCPLVLCMQHLSVSASVFTNMAIGSDRFLVVMYPLKSRVTTSRAKYVLLGIWIGAVGLSSVQLVVSRAEDMYFGNYHIITCDEVWPTEKARKIFTLFVLLLTYIVPLCILSVTYTIVGVLLWRRTTPGNADFTRDSIQLRSKRKVRHTLIVFI</sequence>
<dbReference type="HOGENOM" id="CLU_009579_6_6_1"/>
<feature type="transmembrane region" description="Helical" evidence="9">
    <location>
        <begin position="39"/>
        <end position="63"/>
    </location>
</feature>
<evidence type="ECO:0000256" key="6">
    <source>
        <dbReference type="ARBA" id="ARBA00023170"/>
    </source>
</evidence>
<reference evidence="11 12" key="1">
    <citation type="journal article" date="2013" name="Nature">
        <title>Insights into bilaterian evolution from three spiralian genomes.</title>
        <authorList>
            <person name="Simakov O."/>
            <person name="Marletaz F."/>
            <person name="Cho S.J."/>
            <person name="Edsinger-Gonzales E."/>
            <person name="Havlak P."/>
            <person name="Hellsten U."/>
            <person name="Kuo D.H."/>
            <person name="Larsson T."/>
            <person name="Lv J."/>
            <person name="Arendt D."/>
            <person name="Savage R."/>
            <person name="Osoegawa K."/>
            <person name="de Jong P."/>
            <person name="Grimwood J."/>
            <person name="Chapman J.A."/>
            <person name="Shapiro H."/>
            <person name="Aerts A."/>
            <person name="Otillar R.P."/>
            <person name="Terry A.Y."/>
            <person name="Boore J.L."/>
            <person name="Grigoriev I.V."/>
            <person name="Lindberg D.R."/>
            <person name="Seaver E.C."/>
            <person name="Weisblat D.A."/>
            <person name="Putnam N.H."/>
            <person name="Rokhsar D.S."/>
        </authorList>
    </citation>
    <scope>NUCLEOTIDE SEQUENCE [LARGE SCALE GENOMIC DNA]</scope>
</reference>
<dbReference type="AlphaFoldDB" id="V4C098"/>
<dbReference type="OrthoDB" id="5981855at2759"/>
<feature type="transmembrane region" description="Helical" evidence="9">
    <location>
        <begin position="83"/>
        <end position="106"/>
    </location>
</feature>
<keyword evidence="4 8" id="KW-0297">G-protein coupled receptor</keyword>
<dbReference type="Proteomes" id="UP000030746">
    <property type="component" value="Unassembled WGS sequence"/>
</dbReference>
<dbReference type="EMBL" id="KB201750">
    <property type="protein sequence ID" value="ESO94834.1"/>
    <property type="molecule type" value="Genomic_DNA"/>
</dbReference>
<feature type="non-terminal residue" evidence="11">
    <location>
        <position position="225"/>
    </location>
</feature>
<keyword evidence="6 8" id="KW-0675">Receptor</keyword>
<dbReference type="Gene3D" id="1.20.1070.10">
    <property type="entry name" value="Rhodopsin 7-helix transmembrane proteins"/>
    <property type="match status" value="1"/>
</dbReference>
<dbReference type="InterPro" id="IPR017452">
    <property type="entry name" value="GPCR_Rhodpsn_7TM"/>
</dbReference>
<feature type="transmembrane region" description="Helical" evidence="9">
    <location>
        <begin position="118"/>
        <end position="137"/>
    </location>
</feature>
<evidence type="ECO:0000259" key="10">
    <source>
        <dbReference type="PROSITE" id="PS50262"/>
    </source>
</evidence>
<evidence type="ECO:0000256" key="1">
    <source>
        <dbReference type="ARBA" id="ARBA00004141"/>
    </source>
</evidence>
<evidence type="ECO:0000256" key="2">
    <source>
        <dbReference type="ARBA" id="ARBA00022692"/>
    </source>
</evidence>
<name>V4C098_LOTGI</name>
<evidence type="ECO:0000256" key="3">
    <source>
        <dbReference type="ARBA" id="ARBA00022989"/>
    </source>
</evidence>
<evidence type="ECO:0000313" key="12">
    <source>
        <dbReference type="Proteomes" id="UP000030746"/>
    </source>
</evidence>
<dbReference type="PROSITE" id="PS50262">
    <property type="entry name" value="G_PROTEIN_RECEP_F1_2"/>
    <property type="match status" value="1"/>
</dbReference>
<evidence type="ECO:0000313" key="11">
    <source>
        <dbReference type="EMBL" id="ESO94834.1"/>
    </source>
</evidence>
<evidence type="ECO:0000256" key="8">
    <source>
        <dbReference type="RuleBase" id="RU000688"/>
    </source>
</evidence>
<evidence type="ECO:0000256" key="4">
    <source>
        <dbReference type="ARBA" id="ARBA00023040"/>
    </source>
</evidence>
<keyword evidence="12" id="KW-1185">Reference proteome</keyword>
<feature type="transmembrane region" description="Helical" evidence="9">
    <location>
        <begin position="165"/>
        <end position="194"/>
    </location>
</feature>
<dbReference type="PANTHER" id="PTHR45695">
    <property type="entry name" value="LEUCOKININ RECEPTOR-RELATED"/>
    <property type="match status" value="1"/>
</dbReference>
<gene>
    <name evidence="11" type="ORF">LOTGIDRAFT_95265</name>
</gene>
<accession>V4C098</accession>
<keyword evidence="3 9" id="KW-1133">Transmembrane helix</keyword>
<protein>
    <recommendedName>
        <fullName evidence="10">G-protein coupled receptors family 1 profile domain-containing protein</fullName>
    </recommendedName>
</protein>
<dbReference type="InterPro" id="IPR000276">
    <property type="entry name" value="GPCR_Rhodpsn"/>
</dbReference>
<feature type="transmembrane region" description="Helical" evidence="9">
    <location>
        <begin position="6"/>
        <end position="27"/>
    </location>
</feature>
<dbReference type="GeneID" id="20253043"/>
<dbReference type="CTD" id="20253043"/>
<keyword evidence="2 8" id="KW-0812">Transmembrane</keyword>
<dbReference type="KEGG" id="lgi:LOTGIDRAFT_95265"/>
<dbReference type="PROSITE" id="PS00237">
    <property type="entry name" value="G_PROTEIN_RECEP_F1_1"/>
    <property type="match status" value="1"/>
</dbReference>
<proteinExistence type="inferred from homology"/>
<dbReference type="RefSeq" id="XP_009054574.1">
    <property type="nucleotide sequence ID" value="XM_009056326.1"/>
</dbReference>
<feature type="domain" description="G-protein coupled receptors family 1 profile" evidence="10">
    <location>
        <begin position="18"/>
        <end position="225"/>
    </location>
</feature>
<keyword evidence="7 8" id="KW-0807">Transducer</keyword>
<organism evidence="11 12">
    <name type="scientific">Lottia gigantea</name>
    <name type="common">Giant owl limpet</name>
    <dbReference type="NCBI Taxonomy" id="225164"/>
    <lineage>
        <taxon>Eukaryota</taxon>
        <taxon>Metazoa</taxon>
        <taxon>Spiralia</taxon>
        <taxon>Lophotrochozoa</taxon>
        <taxon>Mollusca</taxon>
        <taxon>Gastropoda</taxon>
        <taxon>Patellogastropoda</taxon>
        <taxon>Lottioidea</taxon>
        <taxon>Lottiidae</taxon>
        <taxon>Lottia</taxon>
    </lineage>
</organism>
<evidence type="ECO:0000256" key="5">
    <source>
        <dbReference type="ARBA" id="ARBA00023136"/>
    </source>
</evidence>
<evidence type="ECO:0000256" key="9">
    <source>
        <dbReference type="SAM" id="Phobius"/>
    </source>
</evidence>
<dbReference type="SUPFAM" id="SSF81321">
    <property type="entry name" value="Family A G protein-coupled receptor-like"/>
    <property type="match status" value="1"/>
</dbReference>
<feature type="non-terminal residue" evidence="11">
    <location>
        <position position="1"/>
    </location>
</feature>
<dbReference type="Pfam" id="PF00001">
    <property type="entry name" value="7tm_1"/>
    <property type="match status" value="1"/>
</dbReference>
<keyword evidence="5 9" id="KW-0472">Membrane</keyword>
<evidence type="ECO:0000256" key="7">
    <source>
        <dbReference type="ARBA" id="ARBA00023224"/>
    </source>
</evidence>
<dbReference type="GO" id="GO:0005886">
    <property type="term" value="C:plasma membrane"/>
    <property type="evidence" value="ECO:0007669"/>
    <property type="project" value="TreeGrafter"/>
</dbReference>
<dbReference type="PANTHER" id="PTHR45695:SF9">
    <property type="entry name" value="LEUCOKININ RECEPTOR"/>
    <property type="match status" value="1"/>
</dbReference>
<dbReference type="GO" id="GO:0004930">
    <property type="term" value="F:G protein-coupled receptor activity"/>
    <property type="evidence" value="ECO:0007669"/>
    <property type="project" value="UniProtKB-KW"/>
</dbReference>